<comment type="caution">
    <text evidence="3">The sequence shown here is derived from an EMBL/GenBank/DDBJ whole genome shotgun (WGS) entry which is preliminary data.</text>
</comment>
<keyword evidence="4" id="KW-1185">Reference proteome</keyword>
<dbReference type="InterPro" id="IPR032465">
    <property type="entry name" value="ACMSD"/>
</dbReference>
<protein>
    <submittedName>
        <fullName evidence="3">Amidohydrolase family protein</fullName>
    </submittedName>
</protein>
<evidence type="ECO:0000256" key="1">
    <source>
        <dbReference type="ARBA" id="ARBA00023239"/>
    </source>
</evidence>
<name>A0ABS5SDN7_9BACT</name>
<dbReference type="PANTHER" id="PTHR21240:SF19">
    <property type="entry name" value="CATALYTIC_ HYDROLASE"/>
    <property type="match status" value="1"/>
</dbReference>
<dbReference type="Gene3D" id="3.20.20.140">
    <property type="entry name" value="Metal-dependent hydrolases"/>
    <property type="match status" value="1"/>
</dbReference>
<dbReference type="SUPFAM" id="SSF51556">
    <property type="entry name" value="Metallo-dependent hydrolases"/>
    <property type="match status" value="1"/>
</dbReference>
<gene>
    <name evidence="3" type="ORF">KI810_10495</name>
</gene>
<dbReference type="EMBL" id="JAHCVK010000003">
    <property type="protein sequence ID" value="MBT0653485.1"/>
    <property type="molecule type" value="Genomic_DNA"/>
</dbReference>
<reference evidence="3 4" key="1">
    <citation type="submission" date="2021-05" db="EMBL/GenBank/DDBJ databases">
        <title>The draft genome of Geobacter luticola JCM 17780.</title>
        <authorList>
            <person name="Xu Z."/>
            <person name="Masuda Y."/>
            <person name="Itoh H."/>
            <person name="Senoo K."/>
        </authorList>
    </citation>
    <scope>NUCLEOTIDE SEQUENCE [LARGE SCALE GENOMIC DNA]</scope>
    <source>
        <strain evidence="3 4">JCM 17780</strain>
    </source>
</reference>
<sequence length="332" mass="37617">MATAKDFLIIDCEAHTMPLDFRKHINYYPGTRYFSKPEESPTGRWWCTNPITGERREKPADWTKEGLIADMDKAGIDMACMLRESFLGLSYNGVPCSTNYHVIEAMEQYPNRIIGCSNVGPHLNRGVKNAIKELEILHTEYGFKCTKVYSPEDGGPINHKDMMPFYEKCLELGVVVFIHTGLAVGGHSDYCRPMQLDDICLTFPELKIVAYHFGWPEHETLNALAWKHKNLYIGMSGMLGPLYYAPVKLAHMVGSIMNMMLGSEKIVFGTDWPAAPADLQVQAILNLQIPKDLQEGWGYPPITDQDRANMLGINLAKLLNIEVPKKYKKWVK</sequence>
<dbReference type="PANTHER" id="PTHR21240">
    <property type="entry name" value="2-AMINO-3-CARBOXYLMUCONATE-6-SEMIALDEHYDE DECARBOXYLASE"/>
    <property type="match status" value="1"/>
</dbReference>
<dbReference type="Pfam" id="PF04909">
    <property type="entry name" value="Amidohydro_2"/>
    <property type="match status" value="1"/>
</dbReference>
<dbReference type="InterPro" id="IPR032466">
    <property type="entry name" value="Metal_Hydrolase"/>
</dbReference>
<proteinExistence type="predicted"/>
<keyword evidence="1" id="KW-0456">Lyase</keyword>
<dbReference type="InterPro" id="IPR006680">
    <property type="entry name" value="Amidohydro-rel"/>
</dbReference>
<dbReference type="Proteomes" id="UP000756860">
    <property type="component" value="Unassembled WGS sequence"/>
</dbReference>
<feature type="domain" description="Amidohydrolase-related" evidence="2">
    <location>
        <begin position="11"/>
        <end position="320"/>
    </location>
</feature>
<evidence type="ECO:0000313" key="4">
    <source>
        <dbReference type="Proteomes" id="UP000756860"/>
    </source>
</evidence>
<dbReference type="RefSeq" id="WP_214175478.1">
    <property type="nucleotide sequence ID" value="NZ_JAHCVK010000003.1"/>
</dbReference>
<evidence type="ECO:0000259" key="2">
    <source>
        <dbReference type="Pfam" id="PF04909"/>
    </source>
</evidence>
<dbReference type="CDD" id="cd01292">
    <property type="entry name" value="metallo-dependent_hydrolases"/>
    <property type="match status" value="1"/>
</dbReference>
<organism evidence="3 4">
    <name type="scientific">Geomobilimonas luticola</name>
    <dbReference type="NCBI Taxonomy" id="1114878"/>
    <lineage>
        <taxon>Bacteria</taxon>
        <taxon>Pseudomonadati</taxon>
        <taxon>Thermodesulfobacteriota</taxon>
        <taxon>Desulfuromonadia</taxon>
        <taxon>Geobacterales</taxon>
        <taxon>Geobacteraceae</taxon>
        <taxon>Geomobilimonas</taxon>
    </lineage>
</organism>
<evidence type="ECO:0000313" key="3">
    <source>
        <dbReference type="EMBL" id="MBT0653485.1"/>
    </source>
</evidence>
<accession>A0ABS5SDN7</accession>